<dbReference type="EMBL" id="JAVHXJ020000003">
    <property type="protein sequence ID" value="MGI1896107.1"/>
    <property type="molecule type" value="Genomic_DNA"/>
</dbReference>
<sequence length="114" mass="13124">MTEHIPAKKLFWYCYELEKYEATTLEKQVIEKAKQAGFITNAESADNLSKLAWIKKMTKHAEDAFKLEEVAEGEPLGVTIDNFKQLVERRDKRVSDVLELLAKYVLDASPAYKN</sequence>
<evidence type="ECO:0000313" key="2">
    <source>
        <dbReference type="Proteomes" id="UP001354073"/>
    </source>
</evidence>
<reference evidence="1" key="1">
    <citation type="submission" date="2024-11" db="EMBL/GenBank/DDBJ databases">
        <title>Identification of new Vibrio campbellii strains harboring the pVA1 plasmid isolated from Penaeus vannamei postlarvae affected by outbreaks of acute hepatopancreatic necrosis disease (AHPND) in Mexico.</title>
        <authorList>
            <person name="Gomez-Gil B."/>
            <person name="Enciso-Ibarra J."/>
        </authorList>
    </citation>
    <scope>NUCLEOTIDE SEQUENCE</scope>
    <source>
        <strain evidence="1">M270204</strain>
    </source>
</reference>
<gene>
    <name evidence="1" type="ORF">REH74_001145</name>
</gene>
<name>A0ACC7R730_9VIBR</name>
<proteinExistence type="predicted"/>
<organism evidence="1 2">
    <name type="scientific">Vibrio campbellii</name>
    <dbReference type="NCBI Taxonomy" id="680"/>
    <lineage>
        <taxon>Bacteria</taxon>
        <taxon>Pseudomonadati</taxon>
        <taxon>Pseudomonadota</taxon>
        <taxon>Gammaproteobacteria</taxon>
        <taxon>Vibrionales</taxon>
        <taxon>Vibrionaceae</taxon>
        <taxon>Vibrio</taxon>
    </lineage>
</organism>
<accession>A0ACC7R730</accession>
<dbReference type="Proteomes" id="UP001354073">
    <property type="component" value="Unassembled WGS sequence"/>
</dbReference>
<comment type="caution">
    <text evidence="1">The sequence shown here is derived from an EMBL/GenBank/DDBJ whole genome shotgun (WGS) entry which is preliminary data.</text>
</comment>
<protein>
    <submittedName>
        <fullName evidence="1">Uncharacterized protein</fullName>
    </submittedName>
</protein>
<evidence type="ECO:0000313" key="1">
    <source>
        <dbReference type="EMBL" id="MGI1896107.1"/>
    </source>
</evidence>